<dbReference type="SUPFAM" id="SSF53756">
    <property type="entry name" value="UDP-Glycosyltransferase/glycogen phosphorylase"/>
    <property type="match status" value="1"/>
</dbReference>
<dbReference type="Pfam" id="PF13692">
    <property type="entry name" value="Glyco_trans_1_4"/>
    <property type="match status" value="1"/>
</dbReference>
<keyword evidence="2" id="KW-0328">Glycosyltransferase</keyword>
<protein>
    <submittedName>
        <fullName evidence="2">D-inositol 3-phosphate glycosyltransferase</fullName>
        <ecNumber evidence="2">2.4.1.250</ecNumber>
    </submittedName>
</protein>
<dbReference type="PANTHER" id="PTHR45947">
    <property type="entry name" value="SULFOQUINOVOSYL TRANSFERASE SQD2"/>
    <property type="match status" value="1"/>
</dbReference>
<evidence type="ECO:0000313" key="2">
    <source>
        <dbReference type="EMBL" id="SAL34156.1"/>
    </source>
</evidence>
<dbReference type="InterPro" id="IPR050194">
    <property type="entry name" value="Glycosyltransferase_grp1"/>
</dbReference>
<gene>
    <name evidence="2" type="primary">mshA</name>
    <name evidence="2" type="ORF">AWB69_03108</name>
</gene>
<dbReference type="EC" id="2.4.1.250" evidence="2"/>
<evidence type="ECO:0000313" key="3">
    <source>
        <dbReference type="Proteomes" id="UP000054683"/>
    </source>
</evidence>
<keyword evidence="2" id="KW-0808">Transferase</keyword>
<evidence type="ECO:0000259" key="1">
    <source>
        <dbReference type="Pfam" id="PF13439"/>
    </source>
</evidence>
<dbReference type="EMBL" id="FCOK02000018">
    <property type="protein sequence ID" value="SAL34156.1"/>
    <property type="molecule type" value="Genomic_DNA"/>
</dbReference>
<sequence>MKIAYVTPYDSNDLNAWSGAGYQIPRALADAGAEIVYIGGLRKMPSAAGLARGVAAKMVGRLHQLEREPSVMRSYSAQIGRRLQGMQVDAVVSPGTIAVAFLETTVPKIVWTDATFGAIVDYYPEFRKMTRRNRQDGDALERQALSSCDLAVYNSEWAAESAISRYGVSPSRVKTIPFGSNFHSGLVASDIGELASKRQAAKSVNLLFVGTAWFRKGGDFALAVTEKLIERGVAAHLSIIGATPGANRRWATEHGFLSQASEPEARVIRDCFTNAAFLVHPAIAECNANVFSEACSFGVPVLANRTGGIPTSIRCGENGHLFDLGDSPERWAGYIADTLRDRERYASLCAGAFQQFSTRLRWPVAGASMLREIEVVVRSRRHQDEYFGEYAAMGR</sequence>
<dbReference type="PANTHER" id="PTHR45947:SF3">
    <property type="entry name" value="SULFOQUINOVOSYL TRANSFERASE SQD2"/>
    <property type="match status" value="1"/>
</dbReference>
<dbReference type="GO" id="GO:0102710">
    <property type="term" value="F:D-inositol-3-phosphate glycosyltransferase activity"/>
    <property type="evidence" value="ECO:0007669"/>
    <property type="project" value="UniProtKB-EC"/>
</dbReference>
<dbReference type="AlphaFoldDB" id="A0A158GPV7"/>
<dbReference type="Proteomes" id="UP000054683">
    <property type="component" value="Unassembled WGS sequence"/>
</dbReference>
<dbReference type="CDD" id="cd03801">
    <property type="entry name" value="GT4_PimA-like"/>
    <property type="match status" value="1"/>
</dbReference>
<dbReference type="Pfam" id="PF13439">
    <property type="entry name" value="Glyco_transf_4"/>
    <property type="match status" value="1"/>
</dbReference>
<proteinExistence type="predicted"/>
<organism evidence="2 3">
    <name type="scientific">Caballeronia udeis</name>
    <dbReference type="NCBI Taxonomy" id="1232866"/>
    <lineage>
        <taxon>Bacteria</taxon>
        <taxon>Pseudomonadati</taxon>
        <taxon>Pseudomonadota</taxon>
        <taxon>Betaproteobacteria</taxon>
        <taxon>Burkholderiales</taxon>
        <taxon>Burkholderiaceae</taxon>
        <taxon>Caballeronia</taxon>
    </lineage>
</organism>
<accession>A0A158GPV7</accession>
<dbReference type="RefSeq" id="WP_062085994.1">
    <property type="nucleotide sequence ID" value="NZ_FCOK02000018.1"/>
</dbReference>
<dbReference type="Gene3D" id="3.40.50.2000">
    <property type="entry name" value="Glycogen Phosphorylase B"/>
    <property type="match status" value="2"/>
</dbReference>
<dbReference type="InterPro" id="IPR028098">
    <property type="entry name" value="Glyco_trans_4-like_N"/>
</dbReference>
<feature type="domain" description="Glycosyltransferase subfamily 4-like N-terminal" evidence="1">
    <location>
        <begin position="26"/>
        <end position="179"/>
    </location>
</feature>
<name>A0A158GPV7_9BURK</name>
<reference evidence="2 3" key="1">
    <citation type="submission" date="2016-01" db="EMBL/GenBank/DDBJ databases">
        <authorList>
            <person name="Oliw E.H."/>
        </authorList>
    </citation>
    <scope>NUCLEOTIDE SEQUENCE [LARGE SCALE GENOMIC DNA]</scope>
    <source>
        <strain evidence="2">LMG 27134</strain>
    </source>
</reference>